<dbReference type="AlphaFoldDB" id="A0A1H6FGF9"/>
<dbReference type="Proteomes" id="UP000236724">
    <property type="component" value="Unassembled WGS sequence"/>
</dbReference>
<organism evidence="2 3">
    <name type="scientific">Candidatus Venteria ishoeyi</name>
    <dbReference type="NCBI Taxonomy" id="1899563"/>
    <lineage>
        <taxon>Bacteria</taxon>
        <taxon>Pseudomonadati</taxon>
        <taxon>Pseudomonadota</taxon>
        <taxon>Gammaproteobacteria</taxon>
        <taxon>Thiotrichales</taxon>
        <taxon>Thiotrichaceae</taxon>
        <taxon>Venteria</taxon>
    </lineage>
</organism>
<dbReference type="InterPro" id="IPR032710">
    <property type="entry name" value="NTF2-like_dom_sf"/>
</dbReference>
<dbReference type="EMBL" id="FMSV02000543">
    <property type="protein sequence ID" value="SEH08084.1"/>
    <property type="molecule type" value="Genomic_DNA"/>
</dbReference>
<dbReference type="Pfam" id="PF17775">
    <property type="entry name" value="YchJ_M-like"/>
    <property type="match status" value="1"/>
</dbReference>
<protein>
    <recommendedName>
        <fullName evidence="1">YchJ-like middle NTF2-like domain-containing protein</fullName>
    </recommendedName>
</protein>
<dbReference type="InterPro" id="IPR048469">
    <property type="entry name" value="YchJ-like_M"/>
</dbReference>
<evidence type="ECO:0000313" key="3">
    <source>
        <dbReference type="Proteomes" id="UP000236724"/>
    </source>
</evidence>
<gene>
    <name evidence="2" type="ORF">MBHS_03973</name>
</gene>
<accession>A0A1H6FGF9</accession>
<evidence type="ECO:0000313" key="2">
    <source>
        <dbReference type="EMBL" id="SEH08084.1"/>
    </source>
</evidence>
<dbReference type="Gene3D" id="3.10.450.50">
    <property type="match status" value="1"/>
</dbReference>
<keyword evidence="3" id="KW-1185">Reference proteome</keyword>
<proteinExistence type="predicted"/>
<name>A0A1H6FGF9_9GAMM</name>
<dbReference type="SUPFAM" id="SSF54427">
    <property type="entry name" value="NTF2-like"/>
    <property type="match status" value="1"/>
</dbReference>
<feature type="domain" description="YchJ-like middle NTF2-like" evidence="1">
    <location>
        <begin position="1"/>
        <end position="90"/>
    </location>
</feature>
<reference evidence="2 3" key="1">
    <citation type="submission" date="2016-10" db="EMBL/GenBank/DDBJ databases">
        <authorList>
            <person name="de Groot N.N."/>
        </authorList>
    </citation>
    <scope>NUCLEOTIDE SEQUENCE [LARGE SCALE GENOMIC DNA]</scope>
    <source>
        <strain evidence="2">MBHS1</strain>
    </source>
</reference>
<sequence length="92" mass="10627">MRSRYSAYVLKNADYLLKTWHPETRPAHLDFSDNPAWLRLKILETLAGQAEAVLGSVHFIAFYKINGQAQKMEENSSFEKMNGQWFYVQAAS</sequence>
<evidence type="ECO:0000259" key="1">
    <source>
        <dbReference type="Pfam" id="PF17775"/>
    </source>
</evidence>